<dbReference type="Proteomes" id="UP001143509">
    <property type="component" value="Unassembled WGS sequence"/>
</dbReference>
<organism evidence="2 3">
    <name type="scientific">Brevundimonas intermedia</name>
    <dbReference type="NCBI Taxonomy" id="74315"/>
    <lineage>
        <taxon>Bacteria</taxon>
        <taxon>Pseudomonadati</taxon>
        <taxon>Pseudomonadota</taxon>
        <taxon>Alphaproteobacteria</taxon>
        <taxon>Caulobacterales</taxon>
        <taxon>Caulobacteraceae</taxon>
        <taxon>Brevundimonas</taxon>
    </lineage>
</organism>
<dbReference type="EMBL" id="BSFD01000010">
    <property type="protein sequence ID" value="GLK49671.1"/>
    <property type="molecule type" value="Genomic_DNA"/>
</dbReference>
<evidence type="ECO:0000313" key="3">
    <source>
        <dbReference type="Proteomes" id="UP001143509"/>
    </source>
</evidence>
<dbReference type="RefSeq" id="WP_271165860.1">
    <property type="nucleotide sequence ID" value="NZ_BSFD01000010.1"/>
</dbReference>
<gene>
    <name evidence="2" type="ORF">GCM10017620_26440</name>
</gene>
<evidence type="ECO:0000256" key="1">
    <source>
        <dbReference type="SAM" id="MobiDB-lite"/>
    </source>
</evidence>
<comment type="caution">
    <text evidence="2">The sequence shown here is derived from an EMBL/GenBank/DDBJ whole genome shotgun (WGS) entry which is preliminary data.</text>
</comment>
<keyword evidence="3" id="KW-1185">Reference proteome</keyword>
<evidence type="ECO:0000313" key="2">
    <source>
        <dbReference type="EMBL" id="GLK49671.1"/>
    </source>
</evidence>
<sequence>MTRLYRTRPAETWAKARDDYLAGSSAETVCRRYDLGLASFRLRARRYGWRRCDQVPPPPGEADLTLYSDIDLEAQIKTAGLRFIEALEGGKAVEARRWRRLWIELSETHVQIRELWTKEMTPMERVAYLVTPPEEEPETEEEARLLPMPPQDGPSPASE</sequence>
<protein>
    <submittedName>
        <fullName evidence="2">Uncharacterized protein</fullName>
    </submittedName>
</protein>
<name>A0ABQ5TAN0_9CAUL</name>
<reference evidence="2" key="2">
    <citation type="submission" date="2023-01" db="EMBL/GenBank/DDBJ databases">
        <authorList>
            <person name="Sun Q."/>
            <person name="Evtushenko L."/>
        </authorList>
    </citation>
    <scope>NUCLEOTIDE SEQUENCE</scope>
    <source>
        <strain evidence="2">VKM B-1499</strain>
    </source>
</reference>
<reference evidence="2" key="1">
    <citation type="journal article" date="2014" name="Int. J. Syst. Evol. Microbiol.">
        <title>Complete genome of a new Firmicutes species belonging to the dominant human colonic microbiota ('Ruminococcus bicirculans') reveals two chromosomes and a selective capacity to utilize plant glucans.</title>
        <authorList>
            <consortium name="NISC Comparative Sequencing Program"/>
            <person name="Wegmann U."/>
            <person name="Louis P."/>
            <person name="Goesmann A."/>
            <person name="Henrissat B."/>
            <person name="Duncan S.H."/>
            <person name="Flint H.J."/>
        </authorList>
    </citation>
    <scope>NUCLEOTIDE SEQUENCE</scope>
    <source>
        <strain evidence="2">VKM B-1499</strain>
    </source>
</reference>
<accession>A0ABQ5TAN0</accession>
<proteinExistence type="predicted"/>
<feature type="region of interest" description="Disordered" evidence="1">
    <location>
        <begin position="131"/>
        <end position="159"/>
    </location>
</feature>